<comment type="cofactor">
    <cofactor evidence="2">
        <name>Mg(2+)</name>
        <dbReference type="ChEBI" id="CHEBI:18420"/>
    </cofactor>
</comment>
<keyword evidence="5" id="KW-0227">DNA damage</keyword>
<dbReference type="PANTHER" id="PTHR15822:SF4">
    <property type="entry name" value="TYROSYL-DNA PHOSPHODIESTERASE 2"/>
    <property type="match status" value="1"/>
</dbReference>
<evidence type="ECO:0000256" key="3">
    <source>
        <dbReference type="ARBA" id="ARBA00022722"/>
    </source>
</evidence>
<gene>
    <name evidence="11" type="ORF">Q0590_08575</name>
</gene>
<proteinExistence type="predicted"/>
<protein>
    <submittedName>
        <fullName evidence="11">Endonuclease/exonuclease/phosphatase family protein</fullName>
    </submittedName>
</protein>
<dbReference type="EMBL" id="JAUKPO010000003">
    <property type="protein sequence ID" value="MDO1446304.1"/>
    <property type="molecule type" value="Genomic_DNA"/>
</dbReference>
<dbReference type="RefSeq" id="WP_302037099.1">
    <property type="nucleotide sequence ID" value="NZ_JAUKPO010000003.1"/>
</dbReference>
<reference evidence="11" key="1">
    <citation type="submission" date="2023-07" db="EMBL/GenBank/DDBJ databases">
        <title>The genome sequence of Rhodocytophaga aerolata KACC 12507.</title>
        <authorList>
            <person name="Zhang X."/>
        </authorList>
    </citation>
    <scope>NUCLEOTIDE SEQUENCE</scope>
    <source>
        <strain evidence="11">KACC 12507</strain>
    </source>
</reference>
<evidence type="ECO:0000256" key="8">
    <source>
        <dbReference type="ARBA" id="ARBA00023204"/>
    </source>
</evidence>
<keyword evidence="8" id="KW-0234">DNA repair</keyword>
<evidence type="ECO:0000313" key="12">
    <source>
        <dbReference type="Proteomes" id="UP001168528"/>
    </source>
</evidence>
<evidence type="ECO:0000313" key="11">
    <source>
        <dbReference type="EMBL" id="MDO1446304.1"/>
    </source>
</evidence>
<evidence type="ECO:0000259" key="10">
    <source>
        <dbReference type="Pfam" id="PF03372"/>
    </source>
</evidence>
<keyword evidence="7" id="KW-0460">Magnesium</keyword>
<evidence type="ECO:0000256" key="7">
    <source>
        <dbReference type="ARBA" id="ARBA00022842"/>
    </source>
</evidence>
<keyword evidence="11" id="KW-0255">Endonuclease</keyword>
<accession>A0ABT8R4I0</accession>
<feature type="transmembrane region" description="Helical" evidence="9">
    <location>
        <begin position="47"/>
        <end position="70"/>
    </location>
</feature>
<dbReference type="InterPro" id="IPR005135">
    <property type="entry name" value="Endo/exonuclease/phosphatase"/>
</dbReference>
<sequence length="379" mass="44009">MTTVNSIQKKSLPAFSKLLFLLHILLSIYTLLAYLCVYIPPARFWPAGFISLSIPIVLLGHFFLFIYWLLQAPSKALLPLVVVVLGFPLHKRTLSLHFNNPEPIPEQSFKVLSYNARMFNLYEEKKKFRSNEIISWVTENDADIKCIQEFYNRDNSKIFNTITKISAKSEYRYYMTPLFEGLSNKRGFLGVAIFSKYPIVGYGDIDFGKRNLNKGVYADIKIKKDTVRIFNVHLHSMSIRTDSLFTIDDYANFKENYLDAVRRLKRGFVTRDHQISMLADHIKASPHPVIVCGDFNDVPYSYTYQKMRNMLNNAFEEAGRGFGFTYNGKIFFLRIDNQFVDEQLKVIDFRTHRNVPFSDHFPISATYSLAKDTSRVEPL</sequence>
<dbReference type="InterPro" id="IPR036691">
    <property type="entry name" value="Endo/exonu/phosph_ase_sf"/>
</dbReference>
<keyword evidence="9" id="KW-0472">Membrane</keyword>
<keyword evidence="3" id="KW-0540">Nuclease</keyword>
<dbReference type="SUPFAM" id="SSF56219">
    <property type="entry name" value="DNase I-like"/>
    <property type="match status" value="1"/>
</dbReference>
<feature type="domain" description="Endonuclease/exonuclease/phosphatase" evidence="10">
    <location>
        <begin position="112"/>
        <end position="360"/>
    </location>
</feature>
<dbReference type="GO" id="GO:0004519">
    <property type="term" value="F:endonuclease activity"/>
    <property type="evidence" value="ECO:0007669"/>
    <property type="project" value="UniProtKB-KW"/>
</dbReference>
<keyword evidence="9" id="KW-1133">Transmembrane helix</keyword>
<dbReference type="CDD" id="cd09084">
    <property type="entry name" value="EEP-2"/>
    <property type="match status" value="1"/>
</dbReference>
<keyword evidence="6" id="KW-0378">Hydrolase</keyword>
<keyword evidence="9" id="KW-0812">Transmembrane</keyword>
<dbReference type="Proteomes" id="UP001168528">
    <property type="component" value="Unassembled WGS sequence"/>
</dbReference>
<dbReference type="InterPro" id="IPR051547">
    <property type="entry name" value="TDP2-like"/>
</dbReference>
<keyword evidence="4" id="KW-0479">Metal-binding</keyword>
<dbReference type="PANTHER" id="PTHR15822">
    <property type="entry name" value="TRAF AND TNF RECEPTOR-ASSOCIATED PROTEIN"/>
    <property type="match status" value="1"/>
</dbReference>
<comment type="caution">
    <text evidence="11">The sequence shown here is derived from an EMBL/GenBank/DDBJ whole genome shotgun (WGS) entry which is preliminary data.</text>
</comment>
<keyword evidence="12" id="KW-1185">Reference proteome</keyword>
<evidence type="ECO:0000256" key="1">
    <source>
        <dbReference type="ARBA" id="ARBA00001936"/>
    </source>
</evidence>
<dbReference type="Pfam" id="PF03372">
    <property type="entry name" value="Exo_endo_phos"/>
    <property type="match status" value="1"/>
</dbReference>
<feature type="transmembrane region" description="Helical" evidence="9">
    <location>
        <begin position="18"/>
        <end position="41"/>
    </location>
</feature>
<evidence type="ECO:0000256" key="6">
    <source>
        <dbReference type="ARBA" id="ARBA00022801"/>
    </source>
</evidence>
<evidence type="ECO:0000256" key="5">
    <source>
        <dbReference type="ARBA" id="ARBA00022763"/>
    </source>
</evidence>
<name>A0ABT8R4I0_9BACT</name>
<comment type="cofactor">
    <cofactor evidence="1">
        <name>Mn(2+)</name>
        <dbReference type="ChEBI" id="CHEBI:29035"/>
    </cofactor>
</comment>
<evidence type="ECO:0000256" key="2">
    <source>
        <dbReference type="ARBA" id="ARBA00001946"/>
    </source>
</evidence>
<dbReference type="Gene3D" id="3.60.10.10">
    <property type="entry name" value="Endonuclease/exonuclease/phosphatase"/>
    <property type="match status" value="1"/>
</dbReference>
<evidence type="ECO:0000256" key="9">
    <source>
        <dbReference type="SAM" id="Phobius"/>
    </source>
</evidence>
<evidence type="ECO:0000256" key="4">
    <source>
        <dbReference type="ARBA" id="ARBA00022723"/>
    </source>
</evidence>
<organism evidence="11 12">
    <name type="scientific">Rhodocytophaga aerolata</name>
    <dbReference type="NCBI Taxonomy" id="455078"/>
    <lineage>
        <taxon>Bacteria</taxon>
        <taxon>Pseudomonadati</taxon>
        <taxon>Bacteroidota</taxon>
        <taxon>Cytophagia</taxon>
        <taxon>Cytophagales</taxon>
        <taxon>Rhodocytophagaceae</taxon>
        <taxon>Rhodocytophaga</taxon>
    </lineage>
</organism>